<evidence type="ECO:0000313" key="3">
    <source>
        <dbReference type="Proteomes" id="UP000279236"/>
    </source>
</evidence>
<feature type="region of interest" description="Disordered" evidence="1">
    <location>
        <begin position="47"/>
        <end position="75"/>
    </location>
</feature>
<proteinExistence type="predicted"/>
<reference evidence="2 3" key="1">
    <citation type="submission" date="2018-11" db="EMBL/GenBank/DDBJ databases">
        <title>Genome sequence of Apiotrichum porosum DSM 27194.</title>
        <authorList>
            <person name="Aliyu H."/>
            <person name="Gorte O."/>
            <person name="Ochsenreither K."/>
        </authorList>
    </citation>
    <scope>NUCLEOTIDE SEQUENCE [LARGE SCALE GENOMIC DNA]</scope>
    <source>
        <strain evidence="2 3">DSM 27194</strain>
    </source>
</reference>
<evidence type="ECO:0000313" key="2">
    <source>
        <dbReference type="EMBL" id="RSH78728.1"/>
    </source>
</evidence>
<accession>A0A427XIT0</accession>
<protein>
    <submittedName>
        <fullName evidence="2">Uncharacterized protein</fullName>
    </submittedName>
</protein>
<organism evidence="2 3">
    <name type="scientific">Apiotrichum porosum</name>
    <dbReference type="NCBI Taxonomy" id="105984"/>
    <lineage>
        <taxon>Eukaryota</taxon>
        <taxon>Fungi</taxon>
        <taxon>Dikarya</taxon>
        <taxon>Basidiomycota</taxon>
        <taxon>Agaricomycotina</taxon>
        <taxon>Tremellomycetes</taxon>
        <taxon>Trichosporonales</taxon>
        <taxon>Trichosporonaceae</taxon>
        <taxon>Apiotrichum</taxon>
    </lineage>
</organism>
<comment type="caution">
    <text evidence="2">The sequence shown here is derived from an EMBL/GenBank/DDBJ whole genome shotgun (WGS) entry which is preliminary data.</text>
</comment>
<dbReference type="AlphaFoldDB" id="A0A427XIT0"/>
<evidence type="ECO:0000256" key="1">
    <source>
        <dbReference type="SAM" id="MobiDB-lite"/>
    </source>
</evidence>
<name>A0A427XIT0_9TREE</name>
<dbReference type="Proteomes" id="UP000279236">
    <property type="component" value="Unassembled WGS sequence"/>
</dbReference>
<dbReference type="RefSeq" id="XP_028473875.1">
    <property type="nucleotide sequence ID" value="XM_028617412.1"/>
</dbReference>
<keyword evidence="3" id="KW-1185">Reference proteome</keyword>
<dbReference type="GeneID" id="39586170"/>
<dbReference type="EMBL" id="RSCE01000011">
    <property type="protein sequence ID" value="RSH78728.1"/>
    <property type="molecule type" value="Genomic_DNA"/>
</dbReference>
<gene>
    <name evidence="2" type="ORF">EHS24_001627</name>
</gene>
<sequence>MHRTELSPARIPSAPPPTPVTLKWHEAPARPEADALRTRLENLAPTHRSFCVPTDDHDKPASLGSTAPATPSLEALSLETVLEEPAKVDGT</sequence>
<feature type="region of interest" description="Disordered" evidence="1">
    <location>
        <begin position="1"/>
        <end position="20"/>
    </location>
</feature>